<reference evidence="3 4" key="1">
    <citation type="submission" date="2023-08" db="EMBL/GenBank/DDBJ databases">
        <title>Phytohabitans sansha sp. nov., isolated from marine sediment.</title>
        <authorList>
            <person name="Zhao Y."/>
            <person name="Yi K."/>
        </authorList>
    </citation>
    <scope>NUCLEOTIDE SEQUENCE [LARGE SCALE GENOMIC DNA]</scope>
    <source>
        <strain evidence="3 4">ZYX-F-186</strain>
    </source>
</reference>
<sequence length="224" mass="23589">MLYDEPVARRGMRRAEKIGIWLGVVTLVVTTAVAIGAWRWPRDTQGPAQPRRPDGAAPGPSTGQPAPAPTTAAPTPAGPAATYLADLPPQSGGGNLVTLPRALKGQAGYDHPIVVQCPTNQSDDKVRTVTYLLRGRYLDLAATVRPYYTGQPDSRTYVTAVSGVKERDDTLTRRTAGTQFTATMATPGRLTAAVDGVEELTIQVQCESPEGVVVLADASLTPAG</sequence>
<dbReference type="EMBL" id="JAVHUY010000026">
    <property type="protein sequence ID" value="MDQ7907944.1"/>
    <property type="molecule type" value="Genomic_DNA"/>
</dbReference>
<evidence type="ECO:0000313" key="4">
    <source>
        <dbReference type="Proteomes" id="UP001230908"/>
    </source>
</evidence>
<gene>
    <name evidence="3" type="ORF">RB614_25800</name>
</gene>
<dbReference type="Proteomes" id="UP001230908">
    <property type="component" value="Unassembled WGS sequence"/>
</dbReference>
<feature type="transmembrane region" description="Helical" evidence="2">
    <location>
        <begin position="20"/>
        <end position="40"/>
    </location>
</feature>
<accession>A0ABU0ZNJ6</accession>
<proteinExistence type="predicted"/>
<dbReference type="RefSeq" id="WP_308715217.1">
    <property type="nucleotide sequence ID" value="NZ_JAVHUY010000026.1"/>
</dbReference>
<feature type="compositionally biased region" description="Low complexity" evidence="1">
    <location>
        <begin position="55"/>
        <end position="82"/>
    </location>
</feature>
<comment type="caution">
    <text evidence="3">The sequence shown here is derived from an EMBL/GenBank/DDBJ whole genome shotgun (WGS) entry which is preliminary data.</text>
</comment>
<feature type="region of interest" description="Disordered" evidence="1">
    <location>
        <begin position="40"/>
        <end position="89"/>
    </location>
</feature>
<evidence type="ECO:0000256" key="2">
    <source>
        <dbReference type="SAM" id="Phobius"/>
    </source>
</evidence>
<keyword evidence="2" id="KW-0812">Transmembrane</keyword>
<keyword evidence="4" id="KW-1185">Reference proteome</keyword>
<protein>
    <submittedName>
        <fullName evidence="3">Uncharacterized protein</fullName>
    </submittedName>
</protein>
<evidence type="ECO:0000256" key="1">
    <source>
        <dbReference type="SAM" id="MobiDB-lite"/>
    </source>
</evidence>
<keyword evidence="2" id="KW-0472">Membrane</keyword>
<evidence type="ECO:0000313" key="3">
    <source>
        <dbReference type="EMBL" id="MDQ7907944.1"/>
    </source>
</evidence>
<keyword evidence="2" id="KW-1133">Transmembrane helix</keyword>
<organism evidence="3 4">
    <name type="scientific">Phytohabitans maris</name>
    <dbReference type="NCBI Taxonomy" id="3071409"/>
    <lineage>
        <taxon>Bacteria</taxon>
        <taxon>Bacillati</taxon>
        <taxon>Actinomycetota</taxon>
        <taxon>Actinomycetes</taxon>
        <taxon>Micromonosporales</taxon>
        <taxon>Micromonosporaceae</taxon>
    </lineage>
</organism>
<name>A0ABU0ZNJ6_9ACTN</name>